<dbReference type="GO" id="GO:0004721">
    <property type="term" value="F:phosphoprotein phosphatase activity"/>
    <property type="evidence" value="ECO:0007669"/>
    <property type="project" value="InterPro"/>
</dbReference>
<dbReference type="PROSITE" id="PS00383">
    <property type="entry name" value="TYR_PHOSPHATASE_1"/>
    <property type="match status" value="1"/>
</dbReference>
<evidence type="ECO:0000313" key="3">
    <source>
        <dbReference type="Proteomes" id="UP000494269"/>
    </source>
</evidence>
<evidence type="ECO:0008006" key="4">
    <source>
        <dbReference type="Google" id="ProtNLM"/>
    </source>
</evidence>
<proteinExistence type="inferred from homology"/>
<organism evidence="2 3">
    <name type="scientific">Achromobacter kerstersii</name>
    <dbReference type="NCBI Taxonomy" id="1353890"/>
    <lineage>
        <taxon>Bacteria</taxon>
        <taxon>Pseudomonadati</taxon>
        <taxon>Pseudomonadota</taxon>
        <taxon>Betaproteobacteria</taxon>
        <taxon>Burkholderiales</taxon>
        <taxon>Alcaligenaceae</taxon>
        <taxon>Achromobacter</taxon>
    </lineage>
</organism>
<gene>
    <name evidence="2" type="ORF">LMG3441_05698</name>
</gene>
<evidence type="ECO:0000256" key="1">
    <source>
        <dbReference type="ARBA" id="ARBA00009580"/>
    </source>
</evidence>
<dbReference type="Gene3D" id="3.90.190.10">
    <property type="entry name" value="Protein tyrosine phosphatase superfamily"/>
    <property type="match status" value="1"/>
</dbReference>
<dbReference type="RefSeq" id="WP_175171693.1">
    <property type="nucleotide sequence ID" value="NZ_CADIJQ010000014.1"/>
</dbReference>
<comment type="similarity">
    <text evidence="1">Belongs to the protein-tyrosine phosphatase family.</text>
</comment>
<dbReference type="Proteomes" id="UP000494269">
    <property type="component" value="Unassembled WGS sequence"/>
</dbReference>
<name>A0A6S7ASR8_9BURK</name>
<dbReference type="SUPFAM" id="SSF52799">
    <property type="entry name" value="(Phosphotyrosine protein) phosphatases II"/>
    <property type="match status" value="1"/>
</dbReference>
<dbReference type="Pfam" id="PF13350">
    <property type="entry name" value="Y_phosphatase3"/>
    <property type="match status" value="1"/>
</dbReference>
<dbReference type="InterPro" id="IPR016130">
    <property type="entry name" value="Tyr_Pase_AS"/>
</dbReference>
<dbReference type="PANTHER" id="PTHR31126:SF1">
    <property type="entry name" value="TYROSINE SPECIFIC PROTEIN PHOSPHATASES DOMAIN-CONTAINING PROTEIN"/>
    <property type="match status" value="1"/>
</dbReference>
<dbReference type="InterPro" id="IPR026893">
    <property type="entry name" value="Tyr/Ser_Pase_IphP-type"/>
</dbReference>
<dbReference type="AlphaFoldDB" id="A0A6S7ASR8"/>
<dbReference type="InterPro" id="IPR029021">
    <property type="entry name" value="Prot-tyrosine_phosphatase-like"/>
</dbReference>
<keyword evidence="3" id="KW-1185">Reference proteome</keyword>
<protein>
    <recommendedName>
        <fullName evidence="4">Tyrosine-protein phosphatase</fullName>
    </recommendedName>
</protein>
<sequence length="263" mass="29269">MPATTRHTDSFQTTPEAIQRRLVLENVHNARDLGGLSGADGRRVRTGKLFRSGNPGRASTADLEQLSALGLEAVIDFRAEPEKAHDEPLFGQRFHWIASPVLDGNMAMAVLLPRLREATQDFSTSMMVDIYREFPSRYQQPFGGFLQTAMTGKTLLFHCTAGKDRTGFASLLLLSALGVAHDDIVANYLESNHWNAGFFQEILVKSAARGVKDDVMMPLLEVAPAYLDASVRAIEQEFGGMDRYLRDVLKVDAEVLREHYLED</sequence>
<evidence type="ECO:0000313" key="2">
    <source>
        <dbReference type="EMBL" id="CAB3741511.1"/>
    </source>
</evidence>
<dbReference type="EMBL" id="CADIJQ010000014">
    <property type="protein sequence ID" value="CAB3741511.1"/>
    <property type="molecule type" value="Genomic_DNA"/>
</dbReference>
<dbReference type="PANTHER" id="PTHR31126">
    <property type="entry name" value="TYROSINE-PROTEIN PHOSPHATASE"/>
    <property type="match status" value="1"/>
</dbReference>
<accession>A0A6S7ASR8</accession>
<reference evidence="2 3" key="1">
    <citation type="submission" date="2020-04" db="EMBL/GenBank/DDBJ databases">
        <authorList>
            <person name="De Canck E."/>
        </authorList>
    </citation>
    <scope>NUCLEOTIDE SEQUENCE [LARGE SCALE GENOMIC DNA]</scope>
    <source>
        <strain evidence="2 3">LMG 3441</strain>
    </source>
</reference>